<dbReference type="InterPro" id="IPR013325">
    <property type="entry name" value="RNA_pol_sigma_r2"/>
</dbReference>
<accession>A0A917B714</accession>
<reference evidence="1" key="2">
    <citation type="submission" date="2020-09" db="EMBL/GenBank/DDBJ databases">
        <authorList>
            <person name="Sun Q."/>
            <person name="Zhou Y."/>
        </authorList>
    </citation>
    <scope>NUCLEOTIDE SEQUENCE</scope>
    <source>
        <strain evidence="1">CGMCC 1.12153</strain>
    </source>
</reference>
<dbReference type="GO" id="GO:0006352">
    <property type="term" value="P:DNA-templated transcription initiation"/>
    <property type="evidence" value="ECO:0007669"/>
    <property type="project" value="InterPro"/>
</dbReference>
<keyword evidence="2" id="KW-1185">Reference proteome</keyword>
<dbReference type="GO" id="GO:0003700">
    <property type="term" value="F:DNA-binding transcription factor activity"/>
    <property type="evidence" value="ECO:0007669"/>
    <property type="project" value="InterPro"/>
</dbReference>
<evidence type="ECO:0000313" key="2">
    <source>
        <dbReference type="Proteomes" id="UP000660110"/>
    </source>
</evidence>
<dbReference type="Gene3D" id="1.10.1740.10">
    <property type="match status" value="1"/>
</dbReference>
<dbReference type="RefSeq" id="WP_188378336.1">
    <property type="nucleotide sequence ID" value="NZ_BMEL01000004.1"/>
</dbReference>
<reference evidence="1" key="1">
    <citation type="journal article" date="2014" name="Int. J. Syst. Evol. Microbiol.">
        <title>Complete genome sequence of Corynebacterium casei LMG S-19264T (=DSM 44701T), isolated from a smear-ripened cheese.</title>
        <authorList>
            <consortium name="US DOE Joint Genome Institute (JGI-PGF)"/>
            <person name="Walter F."/>
            <person name="Albersmeier A."/>
            <person name="Kalinowski J."/>
            <person name="Ruckert C."/>
        </authorList>
    </citation>
    <scope>NUCLEOTIDE SEQUENCE</scope>
    <source>
        <strain evidence="1">CGMCC 1.12153</strain>
    </source>
</reference>
<organism evidence="1 2">
    <name type="scientific">Halobacillus andaensis</name>
    <dbReference type="NCBI Taxonomy" id="1176239"/>
    <lineage>
        <taxon>Bacteria</taxon>
        <taxon>Bacillati</taxon>
        <taxon>Bacillota</taxon>
        <taxon>Bacilli</taxon>
        <taxon>Bacillales</taxon>
        <taxon>Bacillaceae</taxon>
        <taxon>Halobacillus</taxon>
    </lineage>
</organism>
<proteinExistence type="predicted"/>
<protein>
    <submittedName>
        <fullName evidence="1">ECF RNA polymerase sigma factor SigW</fullName>
    </submittedName>
</protein>
<name>A0A917B714_HALAA</name>
<evidence type="ECO:0000313" key="1">
    <source>
        <dbReference type="EMBL" id="GGF28912.1"/>
    </source>
</evidence>
<sequence>MLFSVRKNNYPQSFVDYVNVHKDQVYQLSYMLTGNSRAAEEISTEAFLRAYTQTNYKRYITKNHTQLYRIVVDLVTDYLAERKTETGKKKVGKDTLEDSLIALPIRERVKVVLKYIFELQSRDIEAILESM</sequence>
<dbReference type="SUPFAM" id="SSF88946">
    <property type="entry name" value="Sigma2 domain of RNA polymerase sigma factors"/>
    <property type="match status" value="1"/>
</dbReference>
<comment type="caution">
    <text evidence="1">The sequence shown here is derived from an EMBL/GenBank/DDBJ whole genome shotgun (WGS) entry which is preliminary data.</text>
</comment>
<dbReference type="Proteomes" id="UP000660110">
    <property type="component" value="Unassembled WGS sequence"/>
</dbReference>
<gene>
    <name evidence="1" type="primary">sigW</name>
    <name evidence="1" type="ORF">GCM10010954_30020</name>
</gene>
<dbReference type="AlphaFoldDB" id="A0A917B714"/>
<dbReference type="EMBL" id="BMEL01000004">
    <property type="protein sequence ID" value="GGF28912.1"/>
    <property type="molecule type" value="Genomic_DNA"/>
</dbReference>